<protein>
    <recommendedName>
        <fullName evidence="4">S-adenosyl-L-methionine-dependent methyltransferase</fullName>
    </recommendedName>
</protein>
<dbReference type="SUPFAM" id="SSF53335">
    <property type="entry name" value="S-adenosyl-L-methionine-dependent methyltransferases"/>
    <property type="match status" value="1"/>
</dbReference>
<evidence type="ECO:0008006" key="4">
    <source>
        <dbReference type="Google" id="ProtNLM"/>
    </source>
</evidence>
<evidence type="ECO:0000313" key="3">
    <source>
        <dbReference type="Proteomes" id="UP000664132"/>
    </source>
</evidence>
<dbReference type="OrthoDB" id="2013972at2759"/>
<dbReference type="InterPro" id="IPR029063">
    <property type="entry name" value="SAM-dependent_MTases_sf"/>
</dbReference>
<evidence type="ECO:0000313" key="2">
    <source>
        <dbReference type="EMBL" id="KAG4412583.1"/>
    </source>
</evidence>
<proteinExistence type="predicted"/>
<dbReference type="Pfam" id="PF13489">
    <property type="entry name" value="Methyltransf_23"/>
    <property type="match status" value="1"/>
</dbReference>
<keyword evidence="3" id="KW-1185">Reference proteome</keyword>
<dbReference type="Proteomes" id="UP000664132">
    <property type="component" value="Unassembled WGS sequence"/>
</dbReference>
<feature type="region of interest" description="Disordered" evidence="1">
    <location>
        <begin position="1"/>
        <end position="40"/>
    </location>
</feature>
<gene>
    <name evidence="2" type="ORF">IFR04_014271</name>
</gene>
<dbReference type="EMBL" id="JAFJYH010000367">
    <property type="protein sequence ID" value="KAG4412583.1"/>
    <property type="molecule type" value="Genomic_DNA"/>
</dbReference>
<dbReference type="PANTHER" id="PTHR43591">
    <property type="entry name" value="METHYLTRANSFERASE"/>
    <property type="match status" value="1"/>
</dbReference>
<reference evidence="2" key="1">
    <citation type="submission" date="2021-02" db="EMBL/GenBank/DDBJ databases">
        <title>Genome sequence Cadophora malorum strain M34.</title>
        <authorList>
            <person name="Stefanovic E."/>
            <person name="Vu D."/>
            <person name="Scully C."/>
            <person name="Dijksterhuis J."/>
            <person name="Roader J."/>
            <person name="Houbraken J."/>
        </authorList>
    </citation>
    <scope>NUCLEOTIDE SEQUENCE</scope>
    <source>
        <strain evidence="2">M34</strain>
    </source>
</reference>
<name>A0A8H7T554_9HELO</name>
<dbReference type="PANTHER" id="PTHR43591:SF105">
    <property type="entry name" value="METHYLTRANSFERASE DOMAIN-CONTAINING PROTEIN-RELATED"/>
    <property type="match status" value="1"/>
</dbReference>
<dbReference type="AlphaFoldDB" id="A0A8H7T554"/>
<accession>A0A8H7T554</accession>
<evidence type="ECO:0000256" key="1">
    <source>
        <dbReference type="SAM" id="MobiDB-lite"/>
    </source>
</evidence>
<dbReference type="Gene3D" id="3.40.50.150">
    <property type="entry name" value="Vaccinia Virus protein VP39"/>
    <property type="match status" value="1"/>
</dbReference>
<organism evidence="2 3">
    <name type="scientific">Cadophora malorum</name>
    <dbReference type="NCBI Taxonomy" id="108018"/>
    <lineage>
        <taxon>Eukaryota</taxon>
        <taxon>Fungi</taxon>
        <taxon>Dikarya</taxon>
        <taxon>Ascomycota</taxon>
        <taxon>Pezizomycotina</taxon>
        <taxon>Leotiomycetes</taxon>
        <taxon>Helotiales</taxon>
        <taxon>Ploettnerulaceae</taxon>
        <taxon>Cadophora</taxon>
    </lineage>
</organism>
<comment type="caution">
    <text evidence="2">The sequence shown here is derived from an EMBL/GenBank/DDBJ whole genome shotgun (WGS) entry which is preliminary data.</text>
</comment>
<sequence>MSESGHIVAPPSDVQDPVQPEHEGEEEPIEADIFSDSGYDEQSVRSSLESVNSSTFDYHYEHGHRYHRDGQTLLPNDETEQDRLDLQHHIFKLVLNGELTRTKLPPTTGKVLDVGTGTGIWAIELGDSLPAATIIGVDQSPIQPQWLPPNVSFEIDDVNKPWLQGERSFDFVYVRTMAGSITSWPNLLKEAYKVLKPGGTLEFVEFGLRWECMDGTFNPSGNCATWTQSFHQIATEVLGMDFDPIPKMQGWLQDAGFEDVKLADEIVPIGPWPRNRRLKEIGRYFLSNMLEGGVENYTLMLFTKAGWNETSVRAMLGGVRRELLDPGIHAFTRAWFITGTKPSGPTKPCQHVEE</sequence>
<dbReference type="CDD" id="cd02440">
    <property type="entry name" value="AdoMet_MTases"/>
    <property type="match status" value="1"/>
</dbReference>
<dbReference type="GO" id="GO:0008168">
    <property type="term" value="F:methyltransferase activity"/>
    <property type="evidence" value="ECO:0007669"/>
    <property type="project" value="TreeGrafter"/>
</dbReference>